<name>A0A0C3BYZ9_HEBCY</name>
<protein>
    <submittedName>
        <fullName evidence="2">Uncharacterized protein</fullName>
    </submittedName>
</protein>
<organism evidence="2 3">
    <name type="scientific">Hebeloma cylindrosporum</name>
    <dbReference type="NCBI Taxonomy" id="76867"/>
    <lineage>
        <taxon>Eukaryota</taxon>
        <taxon>Fungi</taxon>
        <taxon>Dikarya</taxon>
        <taxon>Basidiomycota</taxon>
        <taxon>Agaricomycotina</taxon>
        <taxon>Agaricomycetes</taxon>
        <taxon>Agaricomycetidae</taxon>
        <taxon>Agaricales</taxon>
        <taxon>Agaricineae</taxon>
        <taxon>Hymenogastraceae</taxon>
        <taxon>Hebeloma</taxon>
    </lineage>
</organism>
<feature type="region of interest" description="Disordered" evidence="1">
    <location>
        <begin position="255"/>
        <end position="285"/>
    </location>
</feature>
<proteinExistence type="predicted"/>
<dbReference type="Proteomes" id="UP000053424">
    <property type="component" value="Unassembled WGS sequence"/>
</dbReference>
<evidence type="ECO:0000313" key="2">
    <source>
        <dbReference type="EMBL" id="KIM36661.1"/>
    </source>
</evidence>
<sequence length="641" mass="72150">METGNQDIQPPNANLDPPIVIEDGPPHLCYQFDQRRLGNKGEHLFAPPMQPVWNTMYYALALKGRGSPVHHPDPAQEHHIYYRRAGYSIGDVILLGDRGNFDFHFNTCAPADSPLNAPPEEIPEGFSPLFPQLDPTNVYEYSAFKGHTVLEGKSVRKFQHRGYSPGAIYDAMAEEKATLTLPDGVTSRDVIDVSCFRKYIAANAIAWYKFVNEVGFRRAINGDLRLVVGWDHCTSWSRDTKSLMTIQVPETETASGEPSVRYGITTDASGPGSTSLKLTRGDDPSEEGTIYSNQCVFVRTLNISVNDEIWFKLAEDFRPFIDLNPNRRPLPPGKPFTWNQKTMEVHPANGINALLLKMKPHAKFAITHDNDWISVLKDEDPCLPTAEEFLSRILEVYDVCEEDDVVYLEYKPQILYRRFLTHEHHTSLTLPLWQPITIAVGAVGYLSKVDGKFVTLFNARAPWDATPLGIRLLPVIRTKIVQTVHKQKTMKGKALHRISALLGLGRSQPQRSFTFPLTVGEKAAHLWTGTTRHRRLQKEDFAMGWFKDHIEKIVKDYGADHDIRKEDLVLVTGTLDTNEYALFVSACHREGSVNFDVNPDSRIGQPWGTFSPLNSGQFTSKVSQYGGPWETVLASCLESTT</sequence>
<evidence type="ECO:0000256" key="1">
    <source>
        <dbReference type="SAM" id="MobiDB-lite"/>
    </source>
</evidence>
<dbReference type="EMBL" id="KN831803">
    <property type="protein sequence ID" value="KIM36661.1"/>
    <property type="molecule type" value="Genomic_DNA"/>
</dbReference>
<dbReference type="OrthoDB" id="3222453at2759"/>
<reference evidence="3" key="2">
    <citation type="submission" date="2015-01" db="EMBL/GenBank/DDBJ databases">
        <title>Evolutionary Origins and Diversification of the Mycorrhizal Mutualists.</title>
        <authorList>
            <consortium name="DOE Joint Genome Institute"/>
            <consortium name="Mycorrhizal Genomics Consortium"/>
            <person name="Kohler A."/>
            <person name="Kuo A."/>
            <person name="Nagy L.G."/>
            <person name="Floudas D."/>
            <person name="Copeland A."/>
            <person name="Barry K.W."/>
            <person name="Cichocki N."/>
            <person name="Veneault-Fourrey C."/>
            <person name="LaButti K."/>
            <person name="Lindquist E.A."/>
            <person name="Lipzen A."/>
            <person name="Lundell T."/>
            <person name="Morin E."/>
            <person name="Murat C."/>
            <person name="Riley R."/>
            <person name="Ohm R."/>
            <person name="Sun H."/>
            <person name="Tunlid A."/>
            <person name="Henrissat B."/>
            <person name="Grigoriev I.V."/>
            <person name="Hibbett D.S."/>
            <person name="Martin F."/>
        </authorList>
    </citation>
    <scope>NUCLEOTIDE SEQUENCE [LARGE SCALE GENOMIC DNA]</scope>
    <source>
        <strain evidence="3">h7</strain>
    </source>
</reference>
<evidence type="ECO:0000313" key="3">
    <source>
        <dbReference type="Proteomes" id="UP000053424"/>
    </source>
</evidence>
<gene>
    <name evidence="2" type="ORF">M413DRAFT_449006</name>
</gene>
<keyword evidence="3" id="KW-1185">Reference proteome</keyword>
<feature type="compositionally biased region" description="Polar residues" evidence="1">
    <location>
        <begin position="266"/>
        <end position="277"/>
    </location>
</feature>
<dbReference type="HOGENOM" id="CLU_432804_0_0_1"/>
<reference evidence="2 3" key="1">
    <citation type="submission" date="2014-04" db="EMBL/GenBank/DDBJ databases">
        <authorList>
            <consortium name="DOE Joint Genome Institute"/>
            <person name="Kuo A."/>
            <person name="Gay G."/>
            <person name="Dore J."/>
            <person name="Kohler A."/>
            <person name="Nagy L.G."/>
            <person name="Floudas D."/>
            <person name="Copeland A."/>
            <person name="Barry K.W."/>
            <person name="Cichocki N."/>
            <person name="Veneault-Fourrey C."/>
            <person name="LaButti K."/>
            <person name="Lindquist E.A."/>
            <person name="Lipzen A."/>
            <person name="Lundell T."/>
            <person name="Morin E."/>
            <person name="Murat C."/>
            <person name="Sun H."/>
            <person name="Tunlid A."/>
            <person name="Henrissat B."/>
            <person name="Grigoriev I.V."/>
            <person name="Hibbett D.S."/>
            <person name="Martin F."/>
            <person name="Nordberg H.P."/>
            <person name="Cantor M.N."/>
            <person name="Hua S.X."/>
        </authorList>
    </citation>
    <scope>NUCLEOTIDE SEQUENCE [LARGE SCALE GENOMIC DNA]</scope>
    <source>
        <strain evidence="3">h7</strain>
    </source>
</reference>
<accession>A0A0C3BYZ9</accession>
<dbReference type="AlphaFoldDB" id="A0A0C3BYZ9"/>